<dbReference type="PANTHER" id="PTHR13182:SF8">
    <property type="entry name" value="CYTOPLASMIC 60S SUBUNIT BIOGENESIS FACTOR ZNF622"/>
    <property type="match status" value="1"/>
</dbReference>
<name>A0A183I9F1_9BILA</name>
<dbReference type="SUPFAM" id="SSF57667">
    <property type="entry name" value="beta-beta-alpha zinc fingers"/>
    <property type="match status" value="2"/>
</dbReference>
<gene>
    <name evidence="9" type="ORF">SBAD_LOCUS245</name>
</gene>
<evidence type="ECO:0000313" key="11">
    <source>
        <dbReference type="WBParaSite" id="SBAD_0000026101-mRNA-1"/>
    </source>
</evidence>
<dbReference type="GO" id="GO:0003676">
    <property type="term" value="F:nucleic acid binding"/>
    <property type="evidence" value="ECO:0007669"/>
    <property type="project" value="InterPro"/>
</dbReference>
<evidence type="ECO:0000256" key="7">
    <source>
        <dbReference type="SAM" id="MobiDB-lite"/>
    </source>
</evidence>
<evidence type="ECO:0000313" key="9">
    <source>
        <dbReference type="EMBL" id="VDO81290.1"/>
    </source>
</evidence>
<evidence type="ECO:0000259" key="8">
    <source>
        <dbReference type="PROSITE" id="PS50157"/>
    </source>
</evidence>
<dbReference type="PANTHER" id="PTHR13182">
    <property type="entry name" value="ZINC FINGER PROTEIN 622"/>
    <property type="match status" value="1"/>
</dbReference>
<dbReference type="WBParaSite" id="SBAD_0000026101-mRNA-1">
    <property type="protein sequence ID" value="SBAD_0000026101-mRNA-1"/>
    <property type="gene ID" value="SBAD_0000026101"/>
</dbReference>
<feature type="compositionally biased region" description="Acidic residues" evidence="7">
    <location>
        <begin position="110"/>
        <end position="121"/>
    </location>
</feature>
<evidence type="ECO:0000256" key="2">
    <source>
        <dbReference type="ARBA" id="ARBA00022723"/>
    </source>
</evidence>
<dbReference type="InterPro" id="IPR040025">
    <property type="entry name" value="Znf622/Rei1/Reh1"/>
</dbReference>
<organism evidence="11">
    <name type="scientific">Soboliphyme baturini</name>
    <dbReference type="NCBI Taxonomy" id="241478"/>
    <lineage>
        <taxon>Eukaryota</taxon>
        <taxon>Metazoa</taxon>
        <taxon>Ecdysozoa</taxon>
        <taxon>Nematoda</taxon>
        <taxon>Enoplea</taxon>
        <taxon>Dorylaimia</taxon>
        <taxon>Dioctophymatida</taxon>
        <taxon>Dioctophymatoidea</taxon>
        <taxon>Soboliphymatidae</taxon>
        <taxon>Soboliphyme</taxon>
    </lineage>
</organism>
<dbReference type="PROSITE" id="PS50157">
    <property type="entry name" value="ZINC_FINGER_C2H2_2"/>
    <property type="match status" value="1"/>
</dbReference>
<comment type="similarity">
    <text evidence="5">Belongs to the REI1 family.</text>
</comment>
<evidence type="ECO:0000256" key="3">
    <source>
        <dbReference type="ARBA" id="ARBA00022771"/>
    </source>
</evidence>
<keyword evidence="3 6" id="KW-0863">Zinc-finger</keyword>
<feature type="region of interest" description="Disordered" evidence="7">
    <location>
        <begin position="89"/>
        <end position="141"/>
    </location>
</feature>
<evidence type="ECO:0000313" key="10">
    <source>
        <dbReference type="Proteomes" id="UP000270296"/>
    </source>
</evidence>
<dbReference type="EMBL" id="UZAM01000462">
    <property type="protein sequence ID" value="VDO81290.1"/>
    <property type="molecule type" value="Genomic_DNA"/>
</dbReference>
<proteinExistence type="inferred from homology"/>
<dbReference type="PROSITE" id="PS00028">
    <property type="entry name" value="ZINC_FINGER_C2H2_1"/>
    <property type="match status" value="2"/>
</dbReference>
<dbReference type="InterPro" id="IPR036236">
    <property type="entry name" value="Znf_C2H2_sf"/>
</dbReference>
<keyword evidence="2" id="KW-0479">Metal-binding</keyword>
<keyword evidence="4" id="KW-0862">Zinc</keyword>
<dbReference type="InterPro" id="IPR013087">
    <property type="entry name" value="Znf_C2H2_type"/>
</dbReference>
<dbReference type="InterPro" id="IPR022755">
    <property type="entry name" value="Znf_C2H2_jaz"/>
</dbReference>
<accession>A0A183I9F1</accession>
<dbReference type="SMART" id="SM00355">
    <property type="entry name" value="ZnF_C2H2"/>
    <property type="match status" value="2"/>
</dbReference>
<dbReference type="Pfam" id="PF12171">
    <property type="entry name" value="zf-C2H2_jaz"/>
    <property type="match status" value="2"/>
</dbReference>
<evidence type="ECO:0000256" key="4">
    <source>
        <dbReference type="ARBA" id="ARBA00022833"/>
    </source>
</evidence>
<evidence type="ECO:0000256" key="6">
    <source>
        <dbReference type="PROSITE-ProRule" id="PRU00042"/>
    </source>
</evidence>
<dbReference type="GO" id="GO:0042273">
    <property type="term" value="P:ribosomal large subunit biogenesis"/>
    <property type="evidence" value="ECO:0007669"/>
    <property type="project" value="TreeGrafter"/>
</dbReference>
<dbReference type="GO" id="GO:0008270">
    <property type="term" value="F:zinc ion binding"/>
    <property type="evidence" value="ECO:0007669"/>
    <property type="project" value="UniProtKB-KW"/>
</dbReference>
<keyword evidence="10" id="KW-1185">Reference proteome</keyword>
<evidence type="ECO:0000256" key="1">
    <source>
        <dbReference type="ARBA" id="ARBA00022517"/>
    </source>
</evidence>
<keyword evidence="1" id="KW-0690">Ribosome biogenesis</keyword>
<dbReference type="Proteomes" id="UP000270296">
    <property type="component" value="Unassembled WGS sequence"/>
</dbReference>
<reference evidence="11" key="1">
    <citation type="submission" date="2016-06" db="UniProtKB">
        <authorList>
            <consortium name="WormBaseParasite"/>
        </authorList>
    </citation>
    <scope>IDENTIFICATION</scope>
</reference>
<dbReference type="OrthoDB" id="19329at2759"/>
<dbReference type="AlphaFoldDB" id="A0A183I9F1"/>
<dbReference type="GO" id="GO:0030687">
    <property type="term" value="C:preribosome, large subunit precursor"/>
    <property type="evidence" value="ECO:0007669"/>
    <property type="project" value="TreeGrafter"/>
</dbReference>
<dbReference type="Gene3D" id="3.30.160.60">
    <property type="entry name" value="Classic Zinc Finger"/>
    <property type="match status" value="1"/>
</dbReference>
<dbReference type="InterPro" id="IPR003604">
    <property type="entry name" value="Matrin/U1-like-C_Znf_C2H2"/>
</dbReference>
<feature type="domain" description="C2H2-type" evidence="8">
    <location>
        <begin position="76"/>
        <end position="105"/>
    </location>
</feature>
<dbReference type="SMART" id="SM00451">
    <property type="entry name" value="ZnF_U1"/>
    <property type="match status" value="2"/>
</dbReference>
<evidence type="ECO:0000256" key="5">
    <source>
        <dbReference type="ARBA" id="ARBA00034126"/>
    </source>
</evidence>
<reference evidence="9 10" key="2">
    <citation type="submission" date="2018-11" db="EMBL/GenBank/DDBJ databases">
        <authorList>
            <consortium name="Pathogen Informatics"/>
        </authorList>
    </citation>
    <scope>NUCLEOTIDE SEQUENCE [LARGE SCALE GENOMIC DNA]</scope>
</reference>
<protein>
    <submittedName>
        <fullName evidence="11">C2H2-type domain-containing protein</fullName>
    </submittedName>
</protein>
<sequence length="141" mass="16326">MAEVVEVRTMQHTCVTCGVRFASQNLQRDHYKSEWHRYNVMRKAADLKSVSCIDFEEKLIAQLKVRTSEEGKPKSYFCSPCNKSFQSEETFDNHMKSKKHKVQQHRVESESSEEVKDDEPLPEGRTTHLLPDAESAPRGRV</sequence>